<dbReference type="AlphaFoldDB" id="A0A443JQA1"/>
<dbReference type="Proteomes" id="UP000285970">
    <property type="component" value="Unassembled WGS sequence"/>
</dbReference>
<dbReference type="RefSeq" id="WP_128216430.1">
    <property type="nucleotide sequence ID" value="NZ_RBZY01000004.1"/>
</dbReference>
<comment type="caution">
    <text evidence="1">The sequence shown here is derived from an EMBL/GenBank/DDBJ whole genome shotgun (WGS) entry which is preliminary data.</text>
</comment>
<evidence type="ECO:0000313" key="2">
    <source>
        <dbReference type="Proteomes" id="UP000285970"/>
    </source>
</evidence>
<sequence length="168" mass="17641">MSSENPVETLQRSLRDLMRQNAGSGRVVVGIDALDAESATAFADAFAAAVGEDGTAVFRVTLADDAGGDVRDDLVAPFRAGEPFGEGDVAPAGAVLVLDGRFLHAAGLRGLWNFSVWLESHPPIGAPRPELPDAEKTYLRTARPKAAASVIVENSDPAHPVQVFGDFC</sequence>
<protein>
    <recommendedName>
        <fullName evidence="3">Uridine kinase</fullName>
    </recommendedName>
</protein>
<evidence type="ECO:0008006" key="3">
    <source>
        <dbReference type="Google" id="ProtNLM"/>
    </source>
</evidence>
<dbReference type="EMBL" id="RBZY01000004">
    <property type="protein sequence ID" value="RWR22682.1"/>
    <property type="molecule type" value="Genomic_DNA"/>
</dbReference>
<name>A0A443JQA1_9MICO</name>
<organism evidence="1 2">
    <name type="scientific">Microbacterium enclense</name>
    <dbReference type="NCBI Taxonomy" id="993073"/>
    <lineage>
        <taxon>Bacteria</taxon>
        <taxon>Bacillati</taxon>
        <taxon>Actinomycetota</taxon>
        <taxon>Actinomycetes</taxon>
        <taxon>Micrococcales</taxon>
        <taxon>Microbacteriaceae</taxon>
        <taxon>Microbacterium</taxon>
    </lineage>
</organism>
<dbReference type="OrthoDB" id="572586at2"/>
<evidence type="ECO:0000313" key="1">
    <source>
        <dbReference type="EMBL" id="RWR22682.1"/>
    </source>
</evidence>
<reference evidence="1 2" key="1">
    <citation type="journal article" date="2018" name="Front. Microbiol.">
        <title>Novel Insights Into Bacterial Dimethylsulfoniopropionate Catabolism in the East China Sea.</title>
        <authorList>
            <person name="Liu J."/>
            <person name="Liu J."/>
            <person name="Zhang S.H."/>
            <person name="Liang J."/>
            <person name="Lin H."/>
            <person name="Song D."/>
            <person name="Yang G.P."/>
            <person name="Todd J.D."/>
            <person name="Zhang X.H."/>
        </authorList>
    </citation>
    <scope>NUCLEOTIDE SEQUENCE [LARGE SCALE GENOMIC DNA]</scope>
    <source>
        <strain evidence="1 2">ZYFD042</strain>
    </source>
</reference>
<proteinExistence type="predicted"/>
<accession>A0A443JQA1</accession>
<gene>
    <name evidence="1" type="ORF">D8Y23_01630</name>
</gene>